<dbReference type="InterPro" id="IPR002525">
    <property type="entry name" value="Transp_IS110-like_N"/>
</dbReference>
<dbReference type="GO" id="GO:0003677">
    <property type="term" value="F:DNA binding"/>
    <property type="evidence" value="ECO:0007669"/>
    <property type="project" value="InterPro"/>
</dbReference>
<evidence type="ECO:0000313" key="4">
    <source>
        <dbReference type="Proteomes" id="UP001317532"/>
    </source>
</evidence>
<feature type="domain" description="Transposase IS116/IS110/IS902 C-terminal" evidence="2">
    <location>
        <begin position="192"/>
        <end position="276"/>
    </location>
</feature>
<dbReference type="InterPro" id="IPR047650">
    <property type="entry name" value="Transpos_IS110"/>
</dbReference>
<dbReference type="EMBL" id="AP025523">
    <property type="protein sequence ID" value="BDE05393.1"/>
    <property type="molecule type" value="Genomic_DNA"/>
</dbReference>
<organism evidence="3 4">
    <name type="scientific">Vulcanimicrobium alpinum</name>
    <dbReference type="NCBI Taxonomy" id="3016050"/>
    <lineage>
        <taxon>Bacteria</taxon>
        <taxon>Bacillati</taxon>
        <taxon>Vulcanimicrobiota</taxon>
        <taxon>Vulcanimicrobiia</taxon>
        <taxon>Vulcanimicrobiales</taxon>
        <taxon>Vulcanimicrobiaceae</taxon>
        <taxon>Vulcanimicrobium</taxon>
    </lineage>
</organism>
<evidence type="ECO:0000259" key="1">
    <source>
        <dbReference type="Pfam" id="PF01548"/>
    </source>
</evidence>
<sequence>MSMLGVDISKDTFHCCLQRGEKRSEASFENTRTGFRKLRSWLRTHRAHEVHVCMESTGPYWRNLAANLHKAKIRVSVVNPTRTAYFAKSRLLRTKTDAVDARMLAQFCASERPALWEPDSDEILSLRGLLAYRDQLIAQRIALTQIVQSVAVGATLLKMNETHLVGIAEMVKQIESQIQGVLCSDVTLSRNAQLLQTIPGVASLTAANVLAELPVHRLHSAKAAAAYAGLTPAERQSGTSVKGKPRICKTGNAKLRRALYIAALTAKRKVPAFKELADRLEARGKSGKQIIVAVMHKLVRLAYSLLKNQRPYQPVSA</sequence>
<evidence type="ECO:0000259" key="2">
    <source>
        <dbReference type="Pfam" id="PF02371"/>
    </source>
</evidence>
<keyword evidence="4" id="KW-1185">Reference proteome</keyword>
<dbReference type="PANTHER" id="PTHR33055:SF3">
    <property type="entry name" value="PUTATIVE TRANSPOSASE FOR IS117-RELATED"/>
    <property type="match status" value="1"/>
</dbReference>
<dbReference type="Pfam" id="PF01548">
    <property type="entry name" value="DEDD_Tnp_IS110"/>
    <property type="match status" value="1"/>
</dbReference>
<dbReference type="AlphaFoldDB" id="A0AAN1XW81"/>
<reference evidence="3 4" key="1">
    <citation type="journal article" date="2022" name="ISME Commun">
        <title>Vulcanimicrobium alpinus gen. nov. sp. nov., the first cultivated representative of the candidate phylum 'Eremiobacterota', is a metabolically versatile aerobic anoxygenic phototroph.</title>
        <authorList>
            <person name="Yabe S."/>
            <person name="Muto K."/>
            <person name="Abe K."/>
            <person name="Yokota A."/>
            <person name="Staudigel H."/>
            <person name="Tebo B.M."/>
        </authorList>
    </citation>
    <scope>NUCLEOTIDE SEQUENCE [LARGE SCALE GENOMIC DNA]</scope>
    <source>
        <strain evidence="3 4">WC8-2</strain>
    </source>
</reference>
<dbReference type="RefSeq" id="WP_317996439.1">
    <property type="nucleotide sequence ID" value="NZ_AP025523.1"/>
</dbReference>
<dbReference type="GO" id="GO:0004803">
    <property type="term" value="F:transposase activity"/>
    <property type="evidence" value="ECO:0007669"/>
    <property type="project" value="InterPro"/>
</dbReference>
<evidence type="ECO:0000313" key="3">
    <source>
        <dbReference type="EMBL" id="BDE05393.1"/>
    </source>
</evidence>
<dbReference type="NCBIfam" id="NF033542">
    <property type="entry name" value="transpos_IS110"/>
    <property type="match status" value="1"/>
</dbReference>
<dbReference type="PANTHER" id="PTHR33055">
    <property type="entry name" value="TRANSPOSASE FOR INSERTION SEQUENCE ELEMENT IS1111A"/>
    <property type="match status" value="1"/>
</dbReference>
<feature type="domain" description="Transposase IS110-like N-terminal" evidence="1">
    <location>
        <begin position="4"/>
        <end position="149"/>
    </location>
</feature>
<dbReference type="Pfam" id="PF02371">
    <property type="entry name" value="Transposase_20"/>
    <property type="match status" value="1"/>
</dbReference>
<dbReference type="Proteomes" id="UP001317532">
    <property type="component" value="Chromosome"/>
</dbReference>
<proteinExistence type="predicted"/>
<dbReference type="InterPro" id="IPR003346">
    <property type="entry name" value="Transposase_20"/>
</dbReference>
<protein>
    <submittedName>
        <fullName evidence="3">IS110 family transposase</fullName>
    </submittedName>
</protein>
<name>A0AAN1XW81_UNVUL</name>
<dbReference type="GO" id="GO:0006313">
    <property type="term" value="P:DNA transposition"/>
    <property type="evidence" value="ECO:0007669"/>
    <property type="project" value="InterPro"/>
</dbReference>
<dbReference type="KEGG" id="vab:WPS_06690"/>
<gene>
    <name evidence="3" type="ORF">WPS_06690</name>
</gene>
<accession>A0AAN1XW81</accession>